<organism evidence="3 4">
    <name type="scientific">Metabacillus herbersteinensis</name>
    <dbReference type="NCBI Taxonomy" id="283816"/>
    <lineage>
        <taxon>Bacteria</taxon>
        <taxon>Bacillati</taxon>
        <taxon>Bacillota</taxon>
        <taxon>Bacilli</taxon>
        <taxon>Bacillales</taxon>
        <taxon>Bacillaceae</taxon>
        <taxon>Metabacillus</taxon>
    </lineage>
</organism>
<dbReference type="RefSeq" id="WP_378939515.1">
    <property type="nucleotide sequence ID" value="NZ_JBHLVO010000049.1"/>
</dbReference>
<dbReference type="PANTHER" id="PTHR37806">
    <property type="entry name" value="LMO0724 PROTEIN"/>
    <property type="match status" value="1"/>
</dbReference>
<keyword evidence="1" id="KW-0812">Transmembrane</keyword>
<evidence type="ECO:0000259" key="2">
    <source>
        <dbReference type="Pfam" id="PF13529"/>
    </source>
</evidence>
<dbReference type="EMBL" id="JBHLVO010000049">
    <property type="protein sequence ID" value="MFC0274856.1"/>
    <property type="molecule type" value="Genomic_DNA"/>
</dbReference>
<keyword evidence="4" id="KW-1185">Reference proteome</keyword>
<comment type="caution">
    <text evidence="3">The sequence shown here is derived from an EMBL/GenBank/DDBJ whole genome shotgun (WGS) entry which is preliminary data.</text>
</comment>
<protein>
    <submittedName>
        <fullName evidence="3">C39 family peptidase</fullName>
    </submittedName>
</protein>
<name>A0ABV6GME4_9BACI</name>
<proteinExistence type="predicted"/>
<accession>A0ABV6GME4</accession>
<feature type="transmembrane region" description="Helical" evidence="1">
    <location>
        <begin position="28"/>
        <end position="48"/>
    </location>
</feature>
<evidence type="ECO:0000256" key="1">
    <source>
        <dbReference type="SAM" id="Phobius"/>
    </source>
</evidence>
<dbReference type="CDD" id="cd02549">
    <property type="entry name" value="Peptidase_C39A"/>
    <property type="match status" value="1"/>
</dbReference>
<evidence type="ECO:0000313" key="4">
    <source>
        <dbReference type="Proteomes" id="UP001589854"/>
    </source>
</evidence>
<evidence type="ECO:0000313" key="3">
    <source>
        <dbReference type="EMBL" id="MFC0274856.1"/>
    </source>
</evidence>
<dbReference type="InterPro" id="IPR039563">
    <property type="entry name" value="Peptidase_C39_single_dom"/>
</dbReference>
<dbReference type="Proteomes" id="UP001589854">
    <property type="component" value="Unassembled WGS sequence"/>
</dbReference>
<dbReference type="PANTHER" id="PTHR37806:SF1">
    <property type="entry name" value="PEPTIDASE C39-LIKE DOMAIN-CONTAINING PROTEIN"/>
    <property type="match status" value="1"/>
</dbReference>
<keyword evidence="1" id="KW-0472">Membrane</keyword>
<feature type="domain" description="Peptidase C39-like" evidence="2">
    <location>
        <begin position="83"/>
        <end position="248"/>
    </location>
</feature>
<dbReference type="Pfam" id="PF13529">
    <property type="entry name" value="Peptidase_C39_2"/>
    <property type="match status" value="1"/>
</dbReference>
<sequence length="277" mass="31616">MGVYTLFISGFITLFLLMVKNKGKGDLFFYYGLLSFLIFISLLLYNLIQYKEEIGMLGQSEEKGNIRAGNISKMVNVLTERKLDVPLLSQLPELPRGCEVTSLAMLLQYDGVNVGKMELAENVKKDSTPMTVQNGLIHFGNPHNGFVGDMYSYKNPGYGVYHQPIEELAESYIPNEIINLTGNDFGEVINSINNEQPVWIITNTTFKKLPDTQFDTWDTEQGQIKITYREHSVVVTGYNENYIYFNDPLTYQKDRKIQKENFIAAWEQMGKQAIAVK</sequence>
<reference evidence="3 4" key="1">
    <citation type="submission" date="2024-09" db="EMBL/GenBank/DDBJ databases">
        <authorList>
            <person name="Sun Q."/>
            <person name="Mori K."/>
        </authorList>
    </citation>
    <scope>NUCLEOTIDE SEQUENCE [LARGE SCALE GENOMIC DNA]</scope>
    <source>
        <strain evidence="3 4">CCM 7228</strain>
    </source>
</reference>
<dbReference type="InterPro" id="IPR039564">
    <property type="entry name" value="Peptidase_C39-like"/>
</dbReference>
<gene>
    <name evidence="3" type="ORF">ACFFIX_26465</name>
</gene>
<dbReference type="Gene3D" id="3.90.70.10">
    <property type="entry name" value="Cysteine proteinases"/>
    <property type="match status" value="1"/>
</dbReference>
<keyword evidence="1" id="KW-1133">Transmembrane helix</keyword>